<dbReference type="VEuPathDB" id="CryptoDB:Vbra_4590"/>
<sequence length="103" mass="10789">MSNEASCSPCRSTPFLMLIAGGMYAVGDSSPIFRFAFRKLATQRFLCVGASLLSLFRSGVLVPPSSLSAAQVCRCVGASLLPVCRPGGGLRAHGCERFTVVCA</sequence>
<proteinExistence type="predicted"/>
<evidence type="ECO:0000313" key="2">
    <source>
        <dbReference type="Proteomes" id="UP000041254"/>
    </source>
</evidence>
<keyword evidence="2" id="KW-1185">Reference proteome</keyword>
<organism evidence="1 2">
    <name type="scientific">Vitrella brassicaformis (strain CCMP3155)</name>
    <dbReference type="NCBI Taxonomy" id="1169540"/>
    <lineage>
        <taxon>Eukaryota</taxon>
        <taxon>Sar</taxon>
        <taxon>Alveolata</taxon>
        <taxon>Colpodellida</taxon>
        <taxon>Vitrellaceae</taxon>
        <taxon>Vitrella</taxon>
    </lineage>
</organism>
<evidence type="ECO:0000313" key="1">
    <source>
        <dbReference type="EMBL" id="CEM33180.1"/>
    </source>
</evidence>
<name>A0A0G4GRI8_VITBC</name>
<protein>
    <submittedName>
        <fullName evidence="1">Uncharacterized protein</fullName>
    </submittedName>
</protein>
<dbReference type="InParanoid" id="A0A0G4GRI8"/>
<accession>A0A0G4GRI8</accession>
<gene>
    <name evidence="1" type="ORF">Vbra_4590</name>
</gene>
<reference evidence="1 2" key="1">
    <citation type="submission" date="2014-11" db="EMBL/GenBank/DDBJ databases">
        <authorList>
            <person name="Zhu J."/>
            <person name="Qi W."/>
            <person name="Song R."/>
        </authorList>
    </citation>
    <scope>NUCLEOTIDE SEQUENCE [LARGE SCALE GENOMIC DNA]</scope>
</reference>
<dbReference type="EMBL" id="CDMY01000775">
    <property type="protein sequence ID" value="CEM33180.1"/>
    <property type="molecule type" value="Genomic_DNA"/>
</dbReference>
<dbReference type="AlphaFoldDB" id="A0A0G4GRI8"/>
<dbReference type="Proteomes" id="UP000041254">
    <property type="component" value="Unassembled WGS sequence"/>
</dbReference>